<dbReference type="Pfam" id="PF20434">
    <property type="entry name" value="BD-FAE"/>
    <property type="match status" value="1"/>
</dbReference>
<accession>A0ABU1G088</accession>
<dbReference type="SUPFAM" id="SSF53474">
    <property type="entry name" value="alpha/beta-Hydrolases"/>
    <property type="match status" value="1"/>
</dbReference>
<keyword evidence="1 4" id="KW-0378">Hydrolase</keyword>
<comment type="caution">
    <text evidence="4">The sequence shown here is derived from an EMBL/GenBank/DDBJ whole genome shotgun (WGS) entry which is preliminary data.</text>
</comment>
<protein>
    <submittedName>
        <fullName evidence="4">Alpha/beta hydrolase</fullName>
    </submittedName>
</protein>
<evidence type="ECO:0000313" key="4">
    <source>
        <dbReference type="EMBL" id="MDR5865913.1"/>
    </source>
</evidence>
<sequence>MPTRRLLGLALCLSLLVGGCASHRSTDGRPALADDGPRHVEAAPFRRLSPRPYTPPDWPEALEARVYLPETPGTARRPAALLVHGGGWQGRGPEDMAAIAERLVRRGYVVANVAYRFAPEHRFPAQLHDLQAAMAWLHERADAWRIDTGRIVGVGYSSGAHLVSLLATQGPESPLDRPHGGDTARLAAVVAGGLPSDLLKFDDGRLVVAFIGGTRAEKPEAYALASPARQVSPDTPPHFLFHGASDALVPVDHATDMYARLAAAGVPAELYLQRLRGHLTAFLTRDDALEAALAFLDEHLAIRPRW</sequence>
<reference evidence="4 5" key="1">
    <citation type="submission" date="2023-04" db="EMBL/GenBank/DDBJ databases">
        <title>A long-awaited taxogenomic arrangement of the family Halomonadaceae.</title>
        <authorList>
            <person name="De La Haba R."/>
            <person name="Chuvochina M."/>
            <person name="Wittouck S."/>
            <person name="Arahal D.R."/>
            <person name="Sanchez-Porro C."/>
            <person name="Hugenholtz P."/>
            <person name="Ventosa A."/>
        </authorList>
    </citation>
    <scope>NUCLEOTIDE SEQUENCE [LARGE SCALE GENOMIC DNA]</scope>
    <source>
        <strain evidence="4 5">DSM 23530</strain>
    </source>
</reference>
<dbReference type="PROSITE" id="PS51257">
    <property type="entry name" value="PROKAR_LIPOPROTEIN"/>
    <property type="match status" value="1"/>
</dbReference>
<gene>
    <name evidence="4" type="ORF">QC818_03790</name>
</gene>
<dbReference type="Proteomes" id="UP001264519">
    <property type="component" value="Unassembled WGS sequence"/>
</dbReference>
<dbReference type="InterPro" id="IPR049492">
    <property type="entry name" value="BD-FAE-like_dom"/>
</dbReference>
<feature type="chain" id="PRO_5046078276" evidence="2">
    <location>
        <begin position="24"/>
        <end position="306"/>
    </location>
</feature>
<dbReference type="EMBL" id="JARWAK010000002">
    <property type="protein sequence ID" value="MDR5865913.1"/>
    <property type="molecule type" value="Genomic_DNA"/>
</dbReference>
<dbReference type="InterPro" id="IPR050300">
    <property type="entry name" value="GDXG_lipolytic_enzyme"/>
</dbReference>
<feature type="signal peptide" evidence="2">
    <location>
        <begin position="1"/>
        <end position="23"/>
    </location>
</feature>
<evidence type="ECO:0000313" key="5">
    <source>
        <dbReference type="Proteomes" id="UP001264519"/>
    </source>
</evidence>
<dbReference type="GO" id="GO:0016787">
    <property type="term" value="F:hydrolase activity"/>
    <property type="evidence" value="ECO:0007669"/>
    <property type="project" value="UniProtKB-KW"/>
</dbReference>
<feature type="domain" description="BD-FAE-like" evidence="3">
    <location>
        <begin position="66"/>
        <end position="261"/>
    </location>
</feature>
<name>A0ABU1G088_9GAMM</name>
<evidence type="ECO:0000256" key="1">
    <source>
        <dbReference type="ARBA" id="ARBA00022801"/>
    </source>
</evidence>
<dbReference type="Gene3D" id="3.40.50.1820">
    <property type="entry name" value="alpha/beta hydrolase"/>
    <property type="match status" value="1"/>
</dbReference>
<evidence type="ECO:0000259" key="3">
    <source>
        <dbReference type="Pfam" id="PF20434"/>
    </source>
</evidence>
<keyword evidence="2" id="KW-0732">Signal</keyword>
<dbReference type="InterPro" id="IPR029058">
    <property type="entry name" value="AB_hydrolase_fold"/>
</dbReference>
<dbReference type="PANTHER" id="PTHR48081">
    <property type="entry name" value="AB HYDROLASE SUPERFAMILY PROTEIN C4A8.06C"/>
    <property type="match status" value="1"/>
</dbReference>
<organism evidence="4 5">
    <name type="scientific">Halomonas koreensis</name>
    <dbReference type="NCBI Taxonomy" id="245385"/>
    <lineage>
        <taxon>Bacteria</taxon>
        <taxon>Pseudomonadati</taxon>
        <taxon>Pseudomonadota</taxon>
        <taxon>Gammaproteobacteria</taxon>
        <taxon>Oceanospirillales</taxon>
        <taxon>Halomonadaceae</taxon>
        <taxon>Halomonas</taxon>
    </lineage>
</organism>
<keyword evidence="5" id="KW-1185">Reference proteome</keyword>
<dbReference type="RefSeq" id="WP_309651510.1">
    <property type="nucleotide sequence ID" value="NZ_JARWAK010000002.1"/>
</dbReference>
<proteinExistence type="predicted"/>
<evidence type="ECO:0000256" key="2">
    <source>
        <dbReference type="SAM" id="SignalP"/>
    </source>
</evidence>